<protein>
    <submittedName>
        <fullName evidence="1">Uncharacterized protein</fullName>
    </submittedName>
</protein>
<dbReference type="Proteomes" id="UP000712600">
    <property type="component" value="Unassembled WGS sequence"/>
</dbReference>
<name>A0A8S9Q0B4_BRACR</name>
<sequence>MIGRFRRSLSTRGRYKLTAACLQLYLLAQATVSSSSAGPSMLTEAHRHIMLTAAYRHVYHLFWPSAL</sequence>
<proteinExistence type="predicted"/>
<dbReference type="EMBL" id="QGKX02001290">
    <property type="protein sequence ID" value="KAF3536079.1"/>
    <property type="molecule type" value="Genomic_DNA"/>
</dbReference>
<gene>
    <name evidence="1" type="ORF">F2Q69_00023286</name>
</gene>
<dbReference type="AlphaFoldDB" id="A0A8S9Q0B4"/>
<organism evidence="1 2">
    <name type="scientific">Brassica cretica</name>
    <name type="common">Mustard</name>
    <dbReference type="NCBI Taxonomy" id="69181"/>
    <lineage>
        <taxon>Eukaryota</taxon>
        <taxon>Viridiplantae</taxon>
        <taxon>Streptophyta</taxon>
        <taxon>Embryophyta</taxon>
        <taxon>Tracheophyta</taxon>
        <taxon>Spermatophyta</taxon>
        <taxon>Magnoliopsida</taxon>
        <taxon>eudicotyledons</taxon>
        <taxon>Gunneridae</taxon>
        <taxon>Pentapetalae</taxon>
        <taxon>rosids</taxon>
        <taxon>malvids</taxon>
        <taxon>Brassicales</taxon>
        <taxon>Brassicaceae</taxon>
        <taxon>Brassiceae</taxon>
        <taxon>Brassica</taxon>
    </lineage>
</organism>
<reference evidence="1" key="1">
    <citation type="submission" date="2019-12" db="EMBL/GenBank/DDBJ databases">
        <title>Genome sequencing and annotation of Brassica cretica.</title>
        <authorList>
            <person name="Studholme D.J."/>
            <person name="Sarris P."/>
        </authorList>
    </citation>
    <scope>NUCLEOTIDE SEQUENCE</scope>
    <source>
        <strain evidence="1">PFS-109/04</strain>
        <tissue evidence="1">Leaf</tissue>
    </source>
</reference>
<accession>A0A8S9Q0B4</accession>
<comment type="caution">
    <text evidence="1">The sequence shown here is derived from an EMBL/GenBank/DDBJ whole genome shotgun (WGS) entry which is preliminary data.</text>
</comment>
<evidence type="ECO:0000313" key="1">
    <source>
        <dbReference type="EMBL" id="KAF3536079.1"/>
    </source>
</evidence>
<evidence type="ECO:0000313" key="2">
    <source>
        <dbReference type="Proteomes" id="UP000712600"/>
    </source>
</evidence>